<proteinExistence type="predicted"/>
<reference evidence="1" key="1">
    <citation type="journal article" date="2015" name="Nature">
        <title>Complex archaea that bridge the gap between prokaryotes and eukaryotes.</title>
        <authorList>
            <person name="Spang A."/>
            <person name="Saw J.H."/>
            <person name="Jorgensen S.L."/>
            <person name="Zaremba-Niedzwiedzka K."/>
            <person name="Martijn J."/>
            <person name="Lind A.E."/>
            <person name="van Eijk R."/>
            <person name="Schleper C."/>
            <person name="Guy L."/>
            <person name="Ettema T.J."/>
        </authorList>
    </citation>
    <scope>NUCLEOTIDE SEQUENCE</scope>
</reference>
<accession>A0A0F9VKC0</accession>
<sequence>MTKTIRTVEIKKAAEEMYGKQMLEQKQLLSSLGEEVGRLRGRVEKLEGLQTLAKPNLKGIEV</sequence>
<gene>
    <name evidence="1" type="ORF">LCGC14_0395160</name>
</gene>
<evidence type="ECO:0000313" key="1">
    <source>
        <dbReference type="EMBL" id="KKN73951.1"/>
    </source>
</evidence>
<organism evidence="1">
    <name type="scientific">marine sediment metagenome</name>
    <dbReference type="NCBI Taxonomy" id="412755"/>
    <lineage>
        <taxon>unclassified sequences</taxon>
        <taxon>metagenomes</taxon>
        <taxon>ecological metagenomes</taxon>
    </lineage>
</organism>
<dbReference type="EMBL" id="LAZR01000334">
    <property type="protein sequence ID" value="KKN73951.1"/>
    <property type="molecule type" value="Genomic_DNA"/>
</dbReference>
<comment type="caution">
    <text evidence="1">The sequence shown here is derived from an EMBL/GenBank/DDBJ whole genome shotgun (WGS) entry which is preliminary data.</text>
</comment>
<name>A0A0F9VKC0_9ZZZZ</name>
<dbReference type="AlphaFoldDB" id="A0A0F9VKC0"/>
<protein>
    <submittedName>
        <fullName evidence="1">Uncharacterized protein</fullName>
    </submittedName>
</protein>